<gene>
    <name evidence="2" type="ORF">ACFPRH_03985</name>
</gene>
<feature type="transmembrane region" description="Helical" evidence="1">
    <location>
        <begin position="192"/>
        <end position="211"/>
    </location>
</feature>
<keyword evidence="1" id="KW-1133">Transmembrane helix</keyword>
<keyword evidence="3" id="KW-1185">Reference proteome</keyword>
<dbReference type="RefSeq" id="WP_344473391.1">
    <property type="nucleotide sequence ID" value="NZ_BAAASB010000003.1"/>
</dbReference>
<protein>
    <submittedName>
        <fullName evidence="2">Permease prefix domain 1-containing protein</fullName>
    </submittedName>
</protein>
<evidence type="ECO:0000313" key="2">
    <source>
        <dbReference type="EMBL" id="MFC5150891.1"/>
    </source>
</evidence>
<evidence type="ECO:0000256" key="1">
    <source>
        <dbReference type="SAM" id="Phobius"/>
    </source>
</evidence>
<comment type="caution">
    <text evidence="2">The sequence shown here is derived from an EMBL/GenBank/DDBJ whole genome shotgun (WGS) entry which is preliminary data.</text>
</comment>
<organism evidence="2 3">
    <name type="scientific">Streptomyces amakusaensis</name>
    <dbReference type="NCBI Taxonomy" id="67271"/>
    <lineage>
        <taxon>Bacteria</taxon>
        <taxon>Bacillati</taxon>
        <taxon>Actinomycetota</taxon>
        <taxon>Actinomycetes</taxon>
        <taxon>Kitasatosporales</taxon>
        <taxon>Streptomycetaceae</taxon>
        <taxon>Streptomyces</taxon>
    </lineage>
</organism>
<evidence type="ECO:0000313" key="3">
    <source>
        <dbReference type="Proteomes" id="UP001596160"/>
    </source>
</evidence>
<keyword evidence="1" id="KW-0472">Membrane</keyword>
<name>A0ABW0ADI3_9ACTN</name>
<dbReference type="NCBIfam" id="NF038403">
    <property type="entry name" value="perm_prefix_1"/>
    <property type="match status" value="1"/>
</dbReference>
<feature type="transmembrane region" description="Helical" evidence="1">
    <location>
        <begin position="120"/>
        <end position="149"/>
    </location>
</feature>
<proteinExistence type="predicted"/>
<sequence length="223" mass="22530">MSATPAPAPAPADADPVEAYVAALAAAVHGPARVKARMIEEIRDGLVETAAAHEEDGVPPSRAARRAVREFGTVEELVPGWQRELTVAQARHTARAAAMAFPFLLVCGLLVHTVGEGWGLRLLAVLLAAVAGVAGLLAAATPAVTGILARRVALPPGLPLAVAWTGTATAVATALAALGLVVASALAREWPVTALAGVLAAVAHALVAGPARACRRYARLTAA</sequence>
<dbReference type="InterPro" id="IPR047928">
    <property type="entry name" value="Perm_prefix_1"/>
</dbReference>
<reference evidence="3" key="1">
    <citation type="journal article" date="2019" name="Int. J. Syst. Evol. Microbiol.">
        <title>The Global Catalogue of Microorganisms (GCM) 10K type strain sequencing project: providing services to taxonomists for standard genome sequencing and annotation.</title>
        <authorList>
            <consortium name="The Broad Institute Genomics Platform"/>
            <consortium name="The Broad Institute Genome Sequencing Center for Infectious Disease"/>
            <person name="Wu L."/>
            <person name="Ma J."/>
        </authorList>
    </citation>
    <scope>NUCLEOTIDE SEQUENCE [LARGE SCALE GENOMIC DNA]</scope>
    <source>
        <strain evidence="3">PCU 266</strain>
    </source>
</reference>
<accession>A0ABW0ADI3</accession>
<keyword evidence="1" id="KW-0812">Transmembrane</keyword>
<dbReference type="EMBL" id="JBHSKP010000002">
    <property type="protein sequence ID" value="MFC5150891.1"/>
    <property type="molecule type" value="Genomic_DNA"/>
</dbReference>
<feature type="transmembrane region" description="Helical" evidence="1">
    <location>
        <begin position="96"/>
        <end position="114"/>
    </location>
</feature>
<feature type="transmembrane region" description="Helical" evidence="1">
    <location>
        <begin position="161"/>
        <end position="186"/>
    </location>
</feature>
<dbReference type="Proteomes" id="UP001596160">
    <property type="component" value="Unassembled WGS sequence"/>
</dbReference>